<dbReference type="SUPFAM" id="SSF56752">
    <property type="entry name" value="D-aminoacid aminotransferase-like PLP-dependent enzymes"/>
    <property type="match status" value="1"/>
</dbReference>
<dbReference type="Proteomes" id="UP000627155">
    <property type="component" value="Chromosome"/>
</dbReference>
<dbReference type="InterPro" id="IPR001544">
    <property type="entry name" value="Aminotrans_IV"/>
</dbReference>
<dbReference type="Gene3D" id="3.20.10.10">
    <property type="entry name" value="D-amino Acid Aminotransferase, subunit A, domain 2"/>
    <property type="match status" value="1"/>
</dbReference>
<organism evidence="2 3">
    <name type="scientific">Mammaliicoccus vitulinus</name>
    <dbReference type="NCBI Taxonomy" id="71237"/>
    <lineage>
        <taxon>Bacteria</taxon>
        <taxon>Bacillati</taxon>
        <taxon>Bacillota</taxon>
        <taxon>Bacilli</taxon>
        <taxon>Bacillales</taxon>
        <taxon>Staphylococcaceae</taxon>
        <taxon>Mammaliicoccus</taxon>
    </lineage>
</organism>
<dbReference type="EMBL" id="CP069486">
    <property type="protein sequence ID" value="QRO85529.1"/>
    <property type="molecule type" value="Genomic_DNA"/>
</dbReference>
<dbReference type="Pfam" id="PF00425">
    <property type="entry name" value="Chorismate_bind"/>
    <property type="match status" value="1"/>
</dbReference>
<accession>A0ABX7HFY2</accession>
<dbReference type="NCBIfam" id="TIGR00553">
    <property type="entry name" value="pabB"/>
    <property type="match status" value="1"/>
</dbReference>
<protein>
    <submittedName>
        <fullName evidence="2">Aminodeoxychorismate synthase component I</fullName>
        <ecNumber evidence="2">2.6.1.85</ecNumber>
    </submittedName>
</protein>
<dbReference type="InterPro" id="IPR036038">
    <property type="entry name" value="Aminotransferase-like"/>
</dbReference>
<keyword evidence="3" id="KW-1185">Reference proteome</keyword>
<name>A0ABX7HFY2_9STAP</name>
<dbReference type="InterPro" id="IPR005802">
    <property type="entry name" value="ADC_synth_comp_1"/>
</dbReference>
<feature type="domain" description="Chorismate-utilising enzyme C-terminal" evidence="1">
    <location>
        <begin position="118"/>
        <end position="372"/>
    </location>
</feature>
<dbReference type="InterPro" id="IPR043131">
    <property type="entry name" value="BCAT-like_N"/>
</dbReference>
<evidence type="ECO:0000313" key="3">
    <source>
        <dbReference type="Proteomes" id="UP000627155"/>
    </source>
</evidence>
<dbReference type="PANTHER" id="PTHR11236:SF50">
    <property type="entry name" value="AMINODEOXYCHORISMATE SYNTHASE COMPONENT 1"/>
    <property type="match status" value="1"/>
</dbReference>
<evidence type="ECO:0000259" key="1">
    <source>
        <dbReference type="Pfam" id="PF00425"/>
    </source>
</evidence>
<dbReference type="EC" id="2.6.1.85" evidence="2"/>
<dbReference type="RefSeq" id="WP_103322611.1">
    <property type="nucleotide sequence ID" value="NZ_CBCPHH010000020.1"/>
</dbReference>
<dbReference type="Gene3D" id="3.30.470.10">
    <property type="match status" value="1"/>
</dbReference>
<keyword evidence="2" id="KW-0032">Aminotransferase</keyword>
<dbReference type="InterPro" id="IPR043132">
    <property type="entry name" value="BCAT-like_C"/>
</dbReference>
<dbReference type="GO" id="GO:0046820">
    <property type="term" value="F:4-amino-4-deoxychorismate synthase activity"/>
    <property type="evidence" value="ECO:0007669"/>
    <property type="project" value="UniProtKB-EC"/>
</dbReference>
<reference evidence="2 3" key="1">
    <citation type="submission" date="2021-02" db="EMBL/GenBank/DDBJ databases">
        <title>FDA dAtabase for Regulatory Grade micrObial Sequences (FDA-ARGOS): Supporting development and validation of Infectious Disease Dx tests.</title>
        <authorList>
            <person name="Sproer C."/>
            <person name="Gronow S."/>
            <person name="Severitt S."/>
            <person name="Schroder I."/>
            <person name="Tallon L."/>
            <person name="Sadzewicz L."/>
            <person name="Zhao X."/>
            <person name="Boylan J."/>
            <person name="Ott S."/>
            <person name="Bowen H."/>
            <person name="Vavikolanu K."/>
            <person name="Mehta A."/>
            <person name="Aluvathingal J."/>
            <person name="Nadendla S."/>
            <person name="Lowell S."/>
            <person name="Myers T."/>
            <person name="Yan Y."/>
            <person name="Sichtig H."/>
        </authorList>
    </citation>
    <scope>NUCLEOTIDE SEQUENCE [LARGE SCALE GENOMIC DNA]</scope>
    <source>
        <strain evidence="2 3">FDAARGOS_1207</strain>
    </source>
</reference>
<dbReference type="PRINTS" id="PR00095">
    <property type="entry name" value="ANTSNTHASEI"/>
</dbReference>
<dbReference type="InterPro" id="IPR015890">
    <property type="entry name" value="Chorismate_C"/>
</dbReference>
<dbReference type="InterPro" id="IPR005801">
    <property type="entry name" value="ADC_synthase"/>
</dbReference>
<proteinExistence type="predicted"/>
<evidence type="ECO:0000313" key="2">
    <source>
        <dbReference type="EMBL" id="QRO85529.1"/>
    </source>
</evidence>
<dbReference type="PANTHER" id="PTHR11236">
    <property type="entry name" value="AMINOBENZOATE/ANTHRANILATE SYNTHASE"/>
    <property type="match status" value="1"/>
</dbReference>
<dbReference type="InterPro" id="IPR019999">
    <property type="entry name" value="Anth_synth_I-like"/>
</dbReference>
<dbReference type="SUPFAM" id="SSF56322">
    <property type="entry name" value="ADC synthase"/>
    <property type="match status" value="1"/>
</dbReference>
<gene>
    <name evidence="2" type="primary">pabB</name>
    <name evidence="2" type="ORF">I6J37_02150</name>
</gene>
<dbReference type="Pfam" id="PF01063">
    <property type="entry name" value="Aminotran_4"/>
    <property type="match status" value="1"/>
</dbReference>
<dbReference type="Gene3D" id="3.60.120.10">
    <property type="entry name" value="Anthranilate synthase"/>
    <property type="match status" value="1"/>
</dbReference>
<sequence>MKTHIKFKYINDQQNEEKLDLKFQNSIASMTAHSIDEVQTLVDKATYYHQQGYYVVMTLPYESAPAFDETLEVHKADGHYGSMQVYDQPVAQFDYDVKNDDTDENMDWQTTNSDAELAHHIHTIQDEIRLGNTYQVNYTTRLTAQSIQDGYAYFQSLTAESHGDYEAYIEHDDETIISISPELFFQFGRHQHLEHTLLTKPMKGTIARGGSLTEDEENLTTLKHSKKDRAENVMIVDLLRNDLSKISKVGTVETIDLFKIEKYKTVYQMTSTVRSQLKDRLSLFNVLQALFPCGSITGAPKESTMRIIKNLEKTARGIYCGAIGLLLPDGRMIFNVPIRTIHNNEKRAIYGVGSGITIDSNAEAEIEEFNMKTKILEKRKVNLIETMRIQDGRVQRRREHTERISKSAEALQIPIELEKWDNILDETEKSHIDRPYKLRIELTHEGEFNVDTTALVDSTKPLTAKLKQAQPVSSIYIKNKTTERHHFKHEHETDVVLYYNDKNEITEFDIGNVVIKDGESFITPPYNEQILNGCMRQQLLASGVIKEQAIDKETLLNNTINHKYEVFMINSLREWTKIDLKF</sequence>
<keyword evidence="2" id="KW-0808">Transferase</keyword>